<organism evidence="1 4">
    <name type="scientific">Candidatus Aramenus sulfurataquae</name>
    <dbReference type="NCBI Taxonomy" id="1326980"/>
    <lineage>
        <taxon>Archaea</taxon>
        <taxon>Thermoproteota</taxon>
        <taxon>Thermoprotei</taxon>
        <taxon>Sulfolobales</taxon>
        <taxon>Sulfolobaceae</taxon>
        <taxon>Candidatus Aramenus</taxon>
    </lineage>
</organism>
<name>W7KYJ0_9CREN</name>
<dbReference type="AlphaFoldDB" id="W7KYJ0"/>
<reference evidence="1 4" key="1">
    <citation type="journal article" date="2014" name="Genome Announc.">
        <title>Draft Genome Sequence of the Sulfolobales Archaeon AZ1, Obtained through Metagenomic Analysis of a Mexican Hot Spring.</title>
        <authorList>
            <person name="Servin-Garciduenas L.E."/>
            <person name="Martinez-Romero E."/>
        </authorList>
    </citation>
    <scope>NUCLEOTIDE SEQUENCE [LARGE SCALE GENOMIC DNA]</scope>
    <source>
        <strain evidence="1">AZ1-illumnia</strain>
    </source>
</reference>
<sequence length="132" mass="14889">MQFSYFFHLSKNEGKLLNTLGVQYVVVNAENKSLINCFTAQGFLVAFNDSQYVIFENPDFTYNLTSPFYLLFDYPNANLSSLNTFVNLAPAVVNINSSWVGGYIGNSYADYLVYKAIKSGLKPLTFHLQNLP</sequence>
<evidence type="ECO:0000313" key="4">
    <source>
        <dbReference type="Proteomes" id="UP000054284"/>
    </source>
</evidence>
<evidence type="ECO:0000313" key="2">
    <source>
        <dbReference type="EMBL" id="KJR79431.1"/>
    </source>
</evidence>
<comment type="caution">
    <text evidence="1">The sequence shown here is derived from an EMBL/GenBank/DDBJ whole genome shotgun (WGS) entry which is preliminary data.</text>
</comment>
<gene>
    <name evidence="1" type="ORF">ASUL_02299</name>
    <name evidence="2" type="ORF">TQ35_01770</name>
</gene>
<dbReference type="EMBL" id="JZWS01000007">
    <property type="protein sequence ID" value="KJR79431.1"/>
    <property type="molecule type" value="Genomic_DNA"/>
</dbReference>
<protein>
    <submittedName>
        <fullName evidence="1">Uncharacterized protein</fullName>
    </submittedName>
</protein>
<reference evidence="2 3" key="2">
    <citation type="submission" date="2015-03" db="EMBL/GenBank/DDBJ databases">
        <title>Metagenome Sequencing of an Archaeal-Dominated Microbial Community from a Hot Spring at the Los Azufres Geothermal Field, Mexico.</title>
        <authorList>
            <person name="Servin-Garciduenas L.E."/>
            <person name="Martinez-Romero E."/>
        </authorList>
    </citation>
    <scope>NUCLEOTIDE SEQUENCE [LARGE SCALE GENOMIC DNA]</scope>
    <source>
        <strain evidence="2">AZ1-454</strain>
    </source>
</reference>
<evidence type="ECO:0000313" key="3">
    <source>
        <dbReference type="Proteomes" id="UP000053480"/>
    </source>
</evidence>
<proteinExistence type="predicted"/>
<dbReference type="EMBL" id="ASRH01000002">
    <property type="protein sequence ID" value="EWG07837.1"/>
    <property type="molecule type" value="Genomic_DNA"/>
</dbReference>
<accession>W7KYJ0</accession>
<keyword evidence="4" id="KW-1185">Reference proteome</keyword>
<dbReference type="Proteomes" id="UP000054284">
    <property type="component" value="Unassembled WGS sequence"/>
</dbReference>
<evidence type="ECO:0000313" key="1">
    <source>
        <dbReference type="EMBL" id="EWG07837.1"/>
    </source>
</evidence>